<gene>
    <name evidence="1" type="ORF">BK816_08000</name>
</gene>
<dbReference type="KEGG" id="avu:BK816_08000"/>
<dbReference type="AlphaFoldDB" id="A0A1D9MLT2"/>
<evidence type="ECO:0008006" key="3">
    <source>
        <dbReference type="Google" id="ProtNLM"/>
    </source>
</evidence>
<dbReference type="RefSeq" id="WP_071164698.1">
    <property type="nucleotide sequence ID" value="NZ_CP017812.1"/>
</dbReference>
<name>A0A1D9MLT2_9ACTO</name>
<dbReference type="EMBL" id="CP017812">
    <property type="protein sequence ID" value="AOZ73235.1"/>
    <property type="molecule type" value="Genomic_DNA"/>
</dbReference>
<evidence type="ECO:0000313" key="1">
    <source>
        <dbReference type="EMBL" id="AOZ73235.1"/>
    </source>
</evidence>
<keyword evidence="2" id="KW-1185">Reference proteome</keyword>
<protein>
    <recommendedName>
        <fullName evidence="3">ACT domain-containing protein</fullName>
    </recommendedName>
</protein>
<dbReference type="STRING" id="1912795.BK816_08000"/>
<sequence>MRNILVRASALGFTASVNSSSAIETEDGKGMRVVMHFEGLSSFKELESELRKIEGVFAVDTVNLNHLE</sequence>
<proteinExistence type="predicted"/>
<reference evidence="1 2" key="1">
    <citation type="submission" date="2016-10" db="EMBL/GenBank/DDBJ databases">
        <title>Actinomyces aegypiusis sp. nov., isolated from the Aegypius monachus in Qinghai Tibet Plateau China.</title>
        <authorList>
            <person name="Wang Y."/>
        </authorList>
    </citation>
    <scope>NUCLEOTIDE SEQUENCE [LARGE SCALE GENOMIC DNA]</scope>
    <source>
        <strain evidence="1 2">VUL4_3</strain>
    </source>
</reference>
<accession>A0A1D9MLT2</accession>
<evidence type="ECO:0000313" key="2">
    <source>
        <dbReference type="Proteomes" id="UP000176288"/>
    </source>
</evidence>
<dbReference type="Proteomes" id="UP000176288">
    <property type="component" value="Chromosome"/>
</dbReference>
<dbReference type="OrthoDB" id="9811198at2"/>
<organism evidence="1 2">
    <name type="scientific">Boudabousia tangfeifanii</name>
    <dbReference type="NCBI Taxonomy" id="1912795"/>
    <lineage>
        <taxon>Bacteria</taxon>
        <taxon>Bacillati</taxon>
        <taxon>Actinomycetota</taxon>
        <taxon>Actinomycetes</taxon>
        <taxon>Actinomycetales</taxon>
        <taxon>Actinomycetaceae</taxon>
        <taxon>Boudabousia</taxon>
    </lineage>
</organism>